<dbReference type="STRING" id="1562970.ING2E5B_0631"/>
<dbReference type="KEGG" id="pbt:ING2E5B_0631"/>
<protein>
    <recommendedName>
        <fullName evidence="3">Transposase</fullName>
    </recommendedName>
</protein>
<reference evidence="1 2" key="1">
    <citation type="submission" date="2014-08" db="EMBL/GenBank/DDBJ databases">
        <authorList>
            <person name="Wibberg D."/>
        </authorList>
    </citation>
    <scope>NUCLEOTIDE SEQUENCE [LARGE SCALE GENOMIC DNA]</scope>
    <source>
        <strain evidence="2">ING2-E5B</strain>
    </source>
</reference>
<dbReference type="OrthoDB" id="1039026at2"/>
<dbReference type="NCBIfam" id="NF047593">
    <property type="entry name" value="IS66_ISAeme5_TnpA"/>
    <property type="match status" value="1"/>
</dbReference>
<proteinExistence type="predicted"/>
<accession>A0A098BZ16</accession>
<name>A0A098BZ16_9BACT</name>
<organism evidence="1 2">
    <name type="scientific">Fermentimonas caenicola</name>
    <dbReference type="NCBI Taxonomy" id="1562970"/>
    <lineage>
        <taxon>Bacteria</taxon>
        <taxon>Pseudomonadati</taxon>
        <taxon>Bacteroidota</taxon>
        <taxon>Bacteroidia</taxon>
        <taxon>Bacteroidales</taxon>
        <taxon>Dysgonomonadaceae</taxon>
        <taxon>Fermentimonas</taxon>
    </lineage>
</organism>
<evidence type="ECO:0000313" key="2">
    <source>
        <dbReference type="Proteomes" id="UP000032417"/>
    </source>
</evidence>
<evidence type="ECO:0008006" key="3">
    <source>
        <dbReference type="Google" id="ProtNLM"/>
    </source>
</evidence>
<evidence type="ECO:0000313" key="1">
    <source>
        <dbReference type="EMBL" id="CEA15398.1"/>
    </source>
</evidence>
<dbReference type="PANTHER" id="PTHR36455">
    <property type="match status" value="1"/>
</dbReference>
<sequence>MWTIQQFKLVYDRFQSSGLSVTDFCANECIHHSKFYYWKKKLHEQNQLREQSSDFVPIVFSGSNTQLPAKRKVQHKPVLEHNDPASCEVFEIVYPQPTDMRKGFYTLSGLVTDQMGQSVRSGDVFIFLNRHCTSLKALHMEHGGLNKLIYSRYLTD</sequence>
<dbReference type="NCBIfam" id="NF033819">
    <property type="entry name" value="IS66_TnpB"/>
    <property type="match status" value="1"/>
</dbReference>
<dbReference type="InterPro" id="IPR008878">
    <property type="entry name" value="Transposase_IS66_Orf2"/>
</dbReference>
<dbReference type="Pfam" id="PF05717">
    <property type="entry name" value="TnpB_IS66"/>
    <property type="match status" value="1"/>
</dbReference>
<keyword evidence="2" id="KW-1185">Reference proteome</keyword>
<dbReference type="AlphaFoldDB" id="A0A098BZ16"/>
<dbReference type="Proteomes" id="UP000032417">
    <property type="component" value="Chromosome 1"/>
</dbReference>
<dbReference type="HOGENOM" id="CLU_1684974_0_0_10"/>
<gene>
    <name evidence="1" type="ORF">ING2E5B_0631</name>
</gene>
<dbReference type="EMBL" id="LN515532">
    <property type="protein sequence ID" value="CEA15398.1"/>
    <property type="molecule type" value="Genomic_DNA"/>
</dbReference>
<dbReference type="PANTHER" id="PTHR36455:SF1">
    <property type="entry name" value="BLR8292 PROTEIN"/>
    <property type="match status" value="1"/>
</dbReference>